<evidence type="ECO:0000313" key="1">
    <source>
        <dbReference type="EMBL" id="EDM18948.1"/>
    </source>
</evidence>
<dbReference type="AlphaFoldDB" id="A6JID4"/>
<dbReference type="Proteomes" id="UP000234681">
    <property type="component" value="Chromosome 9"/>
</dbReference>
<reference evidence="1 2" key="1">
    <citation type="submission" date="2005-09" db="EMBL/GenBank/DDBJ databases">
        <authorList>
            <person name="Mural R.J."/>
            <person name="Li P.W."/>
            <person name="Adams M.D."/>
            <person name="Amanatides P.G."/>
            <person name="Baden-Tillson H."/>
            <person name="Barnstead M."/>
            <person name="Chin S.H."/>
            <person name="Dew I."/>
            <person name="Evans C.A."/>
            <person name="Ferriera S."/>
            <person name="Flanigan M."/>
            <person name="Fosler C."/>
            <person name="Glodek A."/>
            <person name="Gu Z."/>
            <person name="Holt R.A."/>
            <person name="Jennings D."/>
            <person name="Kraft C.L."/>
            <person name="Lu F."/>
            <person name="Nguyen T."/>
            <person name="Nusskern D.R."/>
            <person name="Pfannkoch C.M."/>
            <person name="Sitter C."/>
            <person name="Sutton G.G."/>
            <person name="Venter J.C."/>
            <person name="Wang Z."/>
            <person name="Woodage T."/>
            <person name="Zheng X.H."/>
            <person name="Zhong F."/>
        </authorList>
    </citation>
    <scope>NUCLEOTIDE SEQUENCE [LARGE SCALE GENOMIC DNA]</scope>
    <source>
        <strain>BN</strain>
        <strain evidence="2">Sprague-Dawley</strain>
    </source>
</reference>
<evidence type="ECO:0000313" key="2">
    <source>
        <dbReference type="Proteomes" id="UP000234681"/>
    </source>
</evidence>
<dbReference type="EMBL" id="CH473987">
    <property type="protein sequence ID" value="EDM18948.1"/>
    <property type="molecule type" value="Genomic_DNA"/>
</dbReference>
<gene>
    <name evidence="1" type="ORF">rCG_43481</name>
</gene>
<name>A6JID4_RAT</name>
<protein>
    <submittedName>
        <fullName evidence="1">RCG43481</fullName>
    </submittedName>
</protein>
<proteinExistence type="predicted"/>
<sequence>MCGIRDLREPAITGARQHWGESLTCFHLTDLLWGWGGVPVAMVVSKMKKHRSYWTGQS</sequence>
<accession>A6JID4</accession>
<organism evidence="1 2">
    <name type="scientific">Rattus norvegicus</name>
    <name type="common">Rat</name>
    <dbReference type="NCBI Taxonomy" id="10116"/>
    <lineage>
        <taxon>Eukaryota</taxon>
        <taxon>Metazoa</taxon>
        <taxon>Chordata</taxon>
        <taxon>Craniata</taxon>
        <taxon>Vertebrata</taxon>
        <taxon>Euteleostomi</taxon>
        <taxon>Mammalia</taxon>
        <taxon>Eutheria</taxon>
        <taxon>Euarchontoglires</taxon>
        <taxon>Glires</taxon>
        <taxon>Rodentia</taxon>
        <taxon>Myomorpha</taxon>
        <taxon>Muroidea</taxon>
        <taxon>Muridae</taxon>
        <taxon>Murinae</taxon>
        <taxon>Rattus</taxon>
    </lineage>
</organism>